<evidence type="ECO:0000313" key="1">
    <source>
        <dbReference type="Proteomes" id="UP000095286"/>
    </source>
</evidence>
<proteinExistence type="predicted"/>
<accession>A0AC35TX09</accession>
<protein>
    <submittedName>
        <fullName evidence="2">ABC transporter domain-containing protein</fullName>
    </submittedName>
</protein>
<name>A0AC35TX09_9BILA</name>
<dbReference type="WBParaSite" id="RSKR_0000557950.1">
    <property type="protein sequence ID" value="RSKR_0000557950.1"/>
    <property type="gene ID" value="RSKR_0000557950"/>
</dbReference>
<reference evidence="2" key="1">
    <citation type="submission" date="2016-11" db="UniProtKB">
        <authorList>
            <consortium name="WormBaseParasite"/>
        </authorList>
    </citation>
    <scope>IDENTIFICATION</scope>
    <source>
        <strain evidence="2">KR3021</strain>
    </source>
</reference>
<organism evidence="1 2">
    <name type="scientific">Rhabditophanes sp. KR3021</name>
    <dbReference type="NCBI Taxonomy" id="114890"/>
    <lineage>
        <taxon>Eukaryota</taxon>
        <taxon>Metazoa</taxon>
        <taxon>Ecdysozoa</taxon>
        <taxon>Nematoda</taxon>
        <taxon>Chromadorea</taxon>
        <taxon>Rhabditida</taxon>
        <taxon>Tylenchina</taxon>
        <taxon>Panagrolaimomorpha</taxon>
        <taxon>Strongyloidoidea</taxon>
        <taxon>Alloionematidae</taxon>
        <taxon>Rhabditophanes</taxon>
    </lineage>
</organism>
<sequence>MICKAENVNGKSDDHHDLDKSEESNAEERVWRLGRMNMGIGEVQSMGLKLKPNQICGIVGYECSGRNHLVEILSKNAKATRGSVYIGGKDVIELDGSTHGYVPKYICNLDGLTLEKTIRMMRSLKNREFSWLNKSENIGVDKIKRRCLFYVALMGENDDIFILLSKEHV</sequence>
<dbReference type="Proteomes" id="UP000095286">
    <property type="component" value="Unplaced"/>
</dbReference>
<evidence type="ECO:0000313" key="2">
    <source>
        <dbReference type="WBParaSite" id="RSKR_0000557950.1"/>
    </source>
</evidence>